<dbReference type="Proteomes" id="UP000179241">
    <property type="component" value="Unassembled WGS sequence"/>
</dbReference>
<evidence type="ECO:0000256" key="1">
    <source>
        <dbReference type="ARBA" id="ARBA00005912"/>
    </source>
</evidence>
<gene>
    <name evidence="4" type="ORF">A2188_00670</name>
</gene>
<dbReference type="GO" id="GO:0006412">
    <property type="term" value="P:translation"/>
    <property type="evidence" value="ECO:0007669"/>
    <property type="project" value="UniProtKB-KW"/>
</dbReference>
<reference evidence="4 5" key="1">
    <citation type="journal article" date="2016" name="Nat. Commun.">
        <title>Thousands of microbial genomes shed light on interconnected biogeochemical processes in an aquifer system.</title>
        <authorList>
            <person name="Anantharaman K."/>
            <person name="Brown C.T."/>
            <person name="Hug L.A."/>
            <person name="Sharon I."/>
            <person name="Castelle C.J."/>
            <person name="Probst A.J."/>
            <person name="Thomas B.C."/>
            <person name="Singh A."/>
            <person name="Wilkins M.J."/>
            <person name="Karaoz U."/>
            <person name="Brodie E.L."/>
            <person name="Williams K.H."/>
            <person name="Hubbard S.S."/>
            <person name="Banfield J.F."/>
        </authorList>
    </citation>
    <scope>NUCLEOTIDE SEQUENCE [LARGE SCALE GENOMIC DNA]</scope>
</reference>
<evidence type="ECO:0000256" key="2">
    <source>
        <dbReference type="ARBA" id="ARBA00022917"/>
    </source>
</evidence>
<name>A0A1F8CNE4_9BACT</name>
<dbReference type="InterPro" id="IPR002661">
    <property type="entry name" value="Ribosome_recyc_fac"/>
</dbReference>
<proteinExistence type="inferred from homology"/>
<protein>
    <recommendedName>
        <fullName evidence="3">Ribosome recycling factor domain-containing protein</fullName>
    </recommendedName>
</protein>
<evidence type="ECO:0000313" key="4">
    <source>
        <dbReference type="EMBL" id="OGM77369.1"/>
    </source>
</evidence>
<dbReference type="Pfam" id="PF01765">
    <property type="entry name" value="RRF"/>
    <property type="match status" value="1"/>
</dbReference>
<dbReference type="PANTHER" id="PTHR20982">
    <property type="entry name" value="RIBOSOME RECYCLING FACTOR"/>
    <property type="match status" value="1"/>
</dbReference>
<dbReference type="AlphaFoldDB" id="A0A1F8CNE4"/>
<dbReference type="SUPFAM" id="SSF55194">
    <property type="entry name" value="Ribosome recycling factor, RRF"/>
    <property type="match status" value="1"/>
</dbReference>
<organism evidence="4 5">
    <name type="scientific">Candidatus Woesebacteria bacterium RIFOXYA1_FULL_43_9</name>
    <dbReference type="NCBI Taxonomy" id="1802534"/>
    <lineage>
        <taxon>Bacteria</taxon>
        <taxon>Candidatus Woeseibacteriota</taxon>
    </lineage>
</organism>
<dbReference type="EMBL" id="MGHU01000021">
    <property type="protein sequence ID" value="OGM77369.1"/>
    <property type="molecule type" value="Genomic_DNA"/>
</dbReference>
<evidence type="ECO:0000313" key="5">
    <source>
        <dbReference type="Proteomes" id="UP000179241"/>
    </source>
</evidence>
<dbReference type="PANTHER" id="PTHR20982:SF3">
    <property type="entry name" value="MITOCHONDRIAL RIBOSOME RECYCLING FACTOR PSEUDO 1"/>
    <property type="match status" value="1"/>
</dbReference>
<dbReference type="Gene3D" id="1.10.132.20">
    <property type="entry name" value="Ribosome-recycling factor"/>
    <property type="match status" value="1"/>
</dbReference>
<comment type="similarity">
    <text evidence="1">Belongs to the RRF family.</text>
</comment>
<feature type="domain" description="Ribosome recycling factor" evidence="3">
    <location>
        <begin position="20"/>
        <end position="183"/>
    </location>
</feature>
<dbReference type="Gene3D" id="3.30.1360.40">
    <property type="match status" value="1"/>
</dbReference>
<comment type="caution">
    <text evidence="4">The sequence shown here is derived from an EMBL/GenBank/DDBJ whole genome shotgun (WGS) entry which is preliminary data.</text>
</comment>
<dbReference type="FunFam" id="3.30.1360.40:FF:000001">
    <property type="entry name" value="Ribosome-recycling factor"/>
    <property type="match status" value="1"/>
</dbReference>
<sequence>MPDETHLRQSMDQVLLMFVADIASLRTGRASASLVENLVCPAYGGTQRLRVKELASITSPDPQSLVIDPWDKSIIGDIKKGILEANVGLSPAIDGEIIRLSMQPLTTEDKEKLTKLLSQKAESAKVMVRNARAEAMKKLEVEFKDKQFGEDDKYRYEKKVQEVTDEFIGKTDSLTNSKKTEILAV</sequence>
<dbReference type="InterPro" id="IPR036191">
    <property type="entry name" value="RRF_sf"/>
</dbReference>
<keyword evidence="2" id="KW-0648">Protein biosynthesis</keyword>
<accession>A0A1F8CNE4</accession>
<evidence type="ECO:0000259" key="3">
    <source>
        <dbReference type="Pfam" id="PF01765"/>
    </source>
</evidence>
<dbReference type="InterPro" id="IPR023584">
    <property type="entry name" value="Ribosome_recyc_fac_dom"/>
</dbReference>
<dbReference type="GO" id="GO:0043023">
    <property type="term" value="F:ribosomal large subunit binding"/>
    <property type="evidence" value="ECO:0007669"/>
    <property type="project" value="TreeGrafter"/>
</dbReference>